<gene>
    <name evidence="2" type="ORF">D9613_009631</name>
</gene>
<accession>A0A8H4R566</accession>
<feature type="compositionally biased region" description="Basic residues" evidence="1">
    <location>
        <begin position="1"/>
        <end position="14"/>
    </location>
</feature>
<reference evidence="2 3" key="1">
    <citation type="submission" date="2019-12" db="EMBL/GenBank/DDBJ databases">
        <authorList>
            <person name="Floudas D."/>
            <person name="Bentzer J."/>
            <person name="Ahren D."/>
            <person name="Johansson T."/>
            <person name="Persson P."/>
            <person name="Tunlid A."/>
        </authorList>
    </citation>
    <scope>NUCLEOTIDE SEQUENCE [LARGE SCALE GENOMIC DNA]</scope>
    <source>
        <strain evidence="2 3">CBS 102.39</strain>
    </source>
</reference>
<dbReference type="Proteomes" id="UP000521872">
    <property type="component" value="Unassembled WGS sequence"/>
</dbReference>
<evidence type="ECO:0000313" key="3">
    <source>
        <dbReference type="Proteomes" id="UP000521872"/>
    </source>
</evidence>
<sequence length="410" mass="46889">MNFASTKKKKKRTSSPKAAAVSQTPSITSTNTLVRRLPPELYQPIIQSIPPTDLHTLYNLCLTSKCIQYDAEKHLYARGVSQEHSEDVPLHIRFLRTITQDTTRAERLAGYVKEYCIDSIVHFEEDPLWSLLAAGLRRMVNLKSLDLRTFGGHPSGELLLGAPFRLRKLIWRNHSDEAHMRRILLEQTELVELGLDSQEQVFNLQNDDADDSWDGKPLYDVSACPKLEVLRGNRYTIEALLPGRNVTRLCWIPDLEDVTFGPLKPEQGMHEALARVKVFSLGGYFSRPSLELFVHSLREVEVLELLGLHPHEIPLLKQLKTLQEIVLSLSWGSGSLPVKVEGREEFVRELFASLPELVCVDIVHDWKKVAEIRYQRWRRGLFKDNEAGSDLGRDKTEIVSMFDVRSERFG</sequence>
<evidence type="ECO:0000313" key="2">
    <source>
        <dbReference type="EMBL" id="KAF4622524.1"/>
    </source>
</evidence>
<proteinExistence type="predicted"/>
<evidence type="ECO:0000256" key="1">
    <source>
        <dbReference type="SAM" id="MobiDB-lite"/>
    </source>
</evidence>
<dbReference type="EMBL" id="JAACJL010000002">
    <property type="protein sequence ID" value="KAF4622524.1"/>
    <property type="molecule type" value="Genomic_DNA"/>
</dbReference>
<dbReference type="InterPro" id="IPR032675">
    <property type="entry name" value="LRR_dom_sf"/>
</dbReference>
<name>A0A8H4R566_9AGAR</name>
<organism evidence="2 3">
    <name type="scientific">Agrocybe pediades</name>
    <dbReference type="NCBI Taxonomy" id="84607"/>
    <lineage>
        <taxon>Eukaryota</taxon>
        <taxon>Fungi</taxon>
        <taxon>Dikarya</taxon>
        <taxon>Basidiomycota</taxon>
        <taxon>Agaricomycotina</taxon>
        <taxon>Agaricomycetes</taxon>
        <taxon>Agaricomycetidae</taxon>
        <taxon>Agaricales</taxon>
        <taxon>Agaricineae</taxon>
        <taxon>Strophariaceae</taxon>
        <taxon>Agrocybe</taxon>
    </lineage>
</organism>
<dbReference type="Gene3D" id="3.80.10.10">
    <property type="entry name" value="Ribonuclease Inhibitor"/>
    <property type="match status" value="1"/>
</dbReference>
<protein>
    <recommendedName>
        <fullName evidence="4">F-box domain-containing protein</fullName>
    </recommendedName>
</protein>
<evidence type="ECO:0008006" key="4">
    <source>
        <dbReference type="Google" id="ProtNLM"/>
    </source>
</evidence>
<comment type="caution">
    <text evidence="2">The sequence shown here is derived from an EMBL/GenBank/DDBJ whole genome shotgun (WGS) entry which is preliminary data.</text>
</comment>
<dbReference type="AlphaFoldDB" id="A0A8H4R566"/>
<feature type="region of interest" description="Disordered" evidence="1">
    <location>
        <begin position="1"/>
        <end position="25"/>
    </location>
</feature>
<keyword evidence="3" id="KW-1185">Reference proteome</keyword>